<comment type="caution">
    <text evidence="3">The sequence shown here is derived from an EMBL/GenBank/DDBJ whole genome shotgun (WGS) entry which is preliminary data.</text>
</comment>
<evidence type="ECO:0000256" key="1">
    <source>
        <dbReference type="SAM" id="MobiDB-lite"/>
    </source>
</evidence>
<feature type="compositionally biased region" description="Basic and acidic residues" evidence="1">
    <location>
        <begin position="302"/>
        <end position="311"/>
    </location>
</feature>
<evidence type="ECO:0000313" key="4">
    <source>
        <dbReference type="Proteomes" id="UP001498476"/>
    </source>
</evidence>
<feature type="compositionally biased region" description="Basic and acidic residues" evidence="1">
    <location>
        <begin position="441"/>
        <end position="461"/>
    </location>
</feature>
<feature type="domain" description="HNH nuclease" evidence="2">
    <location>
        <begin position="256"/>
        <end position="343"/>
    </location>
</feature>
<dbReference type="InterPro" id="IPR003615">
    <property type="entry name" value="HNH_nuc"/>
</dbReference>
<feature type="compositionally biased region" description="Acidic residues" evidence="1">
    <location>
        <begin position="292"/>
        <end position="301"/>
    </location>
</feature>
<name>A0ABR1GSV4_9HYPO</name>
<evidence type="ECO:0000313" key="3">
    <source>
        <dbReference type="EMBL" id="KAK7408567.1"/>
    </source>
</evidence>
<protein>
    <recommendedName>
        <fullName evidence="2">HNH nuclease domain-containing protein</fullName>
    </recommendedName>
</protein>
<feature type="region of interest" description="Disordered" evidence="1">
    <location>
        <begin position="430"/>
        <end position="508"/>
    </location>
</feature>
<feature type="compositionally biased region" description="Polar residues" evidence="1">
    <location>
        <begin position="199"/>
        <end position="209"/>
    </location>
</feature>
<dbReference type="EMBL" id="JAZAVJ010000182">
    <property type="protein sequence ID" value="KAK7408567.1"/>
    <property type="molecule type" value="Genomic_DNA"/>
</dbReference>
<keyword evidence="4" id="KW-1185">Reference proteome</keyword>
<feature type="region of interest" description="Disordered" evidence="1">
    <location>
        <begin position="165"/>
        <end position="216"/>
    </location>
</feature>
<feature type="region of interest" description="Disordered" evidence="1">
    <location>
        <begin position="287"/>
        <end position="311"/>
    </location>
</feature>
<organism evidence="3 4">
    <name type="scientific">Neonectria punicea</name>
    <dbReference type="NCBI Taxonomy" id="979145"/>
    <lineage>
        <taxon>Eukaryota</taxon>
        <taxon>Fungi</taxon>
        <taxon>Dikarya</taxon>
        <taxon>Ascomycota</taxon>
        <taxon>Pezizomycotina</taxon>
        <taxon>Sordariomycetes</taxon>
        <taxon>Hypocreomycetidae</taxon>
        <taxon>Hypocreales</taxon>
        <taxon>Nectriaceae</taxon>
        <taxon>Neonectria</taxon>
    </lineage>
</organism>
<dbReference type="Proteomes" id="UP001498476">
    <property type="component" value="Unassembled WGS sequence"/>
</dbReference>
<gene>
    <name evidence="3" type="ORF">QQX98_009272</name>
</gene>
<accession>A0ABR1GSV4</accession>
<proteinExistence type="predicted"/>
<reference evidence="3 4" key="1">
    <citation type="journal article" date="2025" name="Microbiol. Resour. Announc.">
        <title>Draft genome sequences for Neonectria magnoliae and Neonectria punicea, canker pathogens of Liriodendron tulipifera and Acer saccharum in West Virginia.</title>
        <authorList>
            <person name="Petronek H.M."/>
            <person name="Kasson M.T."/>
            <person name="Metheny A.M."/>
            <person name="Stauder C.M."/>
            <person name="Lovett B."/>
            <person name="Lynch S.C."/>
            <person name="Garnas J.R."/>
            <person name="Kasson L.R."/>
            <person name="Stajich J.E."/>
        </authorList>
    </citation>
    <scope>NUCLEOTIDE SEQUENCE [LARGE SCALE GENOMIC DNA]</scope>
    <source>
        <strain evidence="3 4">NRRL 64653</strain>
    </source>
</reference>
<sequence length="538" mass="60248">MSTSRIIRVSVLSITKSPNMTSVAVNPTLRSHGWNIELLTAPGDVPSAGVFQPATDVFMTYRDIVNEMRLSFELQDEGSDVAFGLLDMLNVSEDECPAPKFVHSHGLDQPVPALPELEPDAPEDRAILQYRVFKHHYCSLSADQPFKCHFEAGCAQRISKPVRRLEPRYMPPKKASTDPRYAAYPLRKTVRGRKPGSPSKRSASGSMSPRQDPDIDQADEDFASMVAPPECNISDERAKTTMANFRNSCLTSAKQCAVTGMGRSWCDSPTIGPALQACHIVSQPQYHTYPDPEADADETQDGGERASPRRLEQAWERTWASENGVLLFSHLHDMFDQRLFSIHPETLKIRVFMPYDILLAYHGCKAKVQRRVDRAALRHHYDMCCIENMAAKMPFVEKSPQMGSVASISGISTPVEIRPALAGIASPRILESPSEQNHGQDGQRPDGDPSKRARQPERQHILELTSGCTDLSGFPSDRPMDDSTAPPDLSWPRKRTRQHEPWISANHDSYLTPYNSEEFLADVNWELIKLARRYNGKP</sequence>
<evidence type="ECO:0000259" key="2">
    <source>
        <dbReference type="Pfam" id="PF13391"/>
    </source>
</evidence>
<dbReference type="Pfam" id="PF13391">
    <property type="entry name" value="HNH_2"/>
    <property type="match status" value="1"/>
</dbReference>